<feature type="transmembrane region" description="Helical" evidence="19">
    <location>
        <begin position="89"/>
        <end position="107"/>
    </location>
</feature>
<dbReference type="EMBL" id="LR217715">
    <property type="protein sequence ID" value="VFP82954.1"/>
    <property type="molecule type" value="Genomic_DNA"/>
</dbReference>
<dbReference type="EC" id="2.7.7.41" evidence="6 18"/>
<evidence type="ECO:0000256" key="17">
    <source>
        <dbReference type="ARBA" id="ARBA00023264"/>
    </source>
</evidence>
<evidence type="ECO:0000256" key="14">
    <source>
        <dbReference type="ARBA" id="ARBA00023098"/>
    </source>
</evidence>
<evidence type="ECO:0000256" key="16">
    <source>
        <dbReference type="ARBA" id="ARBA00023209"/>
    </source>
</evidence>
<evidence type="ECO:0000256" key="7">
    <source>
        <dbReference type="ARBA" id="ARBA00019373"/>
    </source>
</evidence>
<keyword evidence="14" id="KW-0443">Lipid metabolism</keyword>
<keyword evidence="17" id="KW-1208">Phospholipid metabolism</keyword>
<keyword evidence="10 18" id="KW-0808">Transferase</keyword>
<dbReference type="RefSeq" id="WP_157988360.1">
    <property type="nucleotide sequence ID" value="NZ_LR217715.1"/>
</dbReference>
<evidence type="ECO:0000256" key="5">
    <source>
        <dbReference type="ARBA" id="ARBA00010185"/>
    </source>
</evidence>
<evidence type="ECO:0000256" key="11">
    <source>
        <dbReference type="ARBA" id="ARBA00022692"/>
    </source>
</evidence>
<name>A0A451D9G6_9GAMM</name>
<feature type="transmembrane region" description="Helical" evidence="19">
    <location>
        <begin position="193"/>
        <end position="213"/>
    </location>
</feature>
<gene>
    <name evidence="20" type="primary">cdsA</name>
    <name evidence="20" type="ORF">ERCIKOCA2762_196</name>
</gene>
<dbReference type="GO" id="GO:0016024">
    <property type="term" value="P:CDP-diacylglycerol biosynthetic process"/>
    <property type="evidence" value="ECO:0007669"/>
    <property type="project" value="UniProtKB-UniPathway"/>
</dbReference>
<evidence type="ECO:0000256" key="19">
    <source>
        <dbReference type="SAM" id="Phobius"/>
    </source>
</evidence>
<organism evidence="20 21">
    <name type="scientific">Candidatus Erwinia haradaeae</name>
    <dbReference type="NCBI Taxonomy" id="1922217"/>
    <lineage>
        <taxon>Bacteria</taxon>
        <taxon>Pseudomonadati</taxon>
        <taxon>Pseudomonadota</taxon>
        <taxon>Gammaproteobacteria</taxon>
        <taxon>Enterobacterales</taxon>
        <taxon>Erwiniaceae</taxon>
        <taxon>Erwinia</taxon>
    </lineage>
</organism>
<evidence type="ECO:0000256" key="8">
    <source>
        <dbReference type="ARBA" id="ARBA00022475"/>
    </source>
</evidence>
<dbReference type="PROSITE" id="PS01315">
    <property type="entry name" value="CDS"/>
    <property type="match status" value="1"/>
</dbReference>
<evidence type="ECO:0000256" key="2">
    <source>
        <dbReference type="ARBA" id="ARBA00004651"/>
    </source>
</evidence>
<keyword evidence="11 18" id="KW-0812">Transmembrane</keyword>
<evidence type="ECO:0000256" key="4">
    <source>
        <dbReference type="ARBA" id="ARBA00005189"/>
    </source>
</evidence>
<evidence type="ECO:0000256" key="12">
    <source>
        <dbReference type="ARBA" id="ARBA00022695"/>
    </source>
</evidence>
<keyword evidence="12 18" id="KW-0548">Nucleotidyltransferase</keyword>
<feature type="transmembrane region" description="Helical" evidence="19">
    <location>
        <begin position="219"/>
        <end position="237"/>
    </location>
</feature>
<feature type="transmembrane region" description="Helical" evidence="19">
    <location>
        <begin position="56"/>
        <end position="77"/>
    </location>
</feature>
<evidence type="ECO:0000256" key="18">
    <source>
        <dbReference type="RuleBase" id="RU003938"/>
    </source>
</evidence>
<evidence type="ECO:0000256" key="10">
    <source>
        <dbReference type="ARBA" id="ARBA00022679"/>
    </source>
</evidence>
<dbReference type="PANTHER" id="PTHR46382">
    <property type="entry name" value="PHOSPHATIDATE CYTIDYLYLTRANSFERASE"/>
    <property type="match status" value="1"/>
</dbReference>
<evidence type="ECO:0000256" key="15">
    <source>
        <dbReference type="ARBA" id="ARBA00023136"/>
    </source>
</evidence>
<keyword evidence="13 19" id="KW-1133">Transmembrane helix</keyword>
<dbReference type="Proteomes" id="UP000294368">
    <property type="component" value="Chromosome"/>
</dbReference>
<reference evidence="20 21" key="1">
    <citation type="submission" date="2019-02" db="EMBL/GenBank/DDBJ databases">
        <authorList>
            <person name="Manzano-Marin A."/>
            <person name="Manzano-Marin A."/>
        </authorList>
    </citation>
    <scope>NUCLEOTIDE SEQUENCE [LARGE SCALE GENOMIC DNA]</scope>
    <source>
        <strain evidence="20 21">ErCikochiana</strain>
    </source>
</reference>
<keyword evidence="15 19" id="KW-0472">Membrane</keyword>
<evidence type="ECO:0000313" key="21">
    <source>
        <dbReference type="Proteomes" id="UP000294368"/>
    </source>
</evidence>
<dbReference type="PANTHER" id="PTHR46382:SF1">
    <property type="entry name" value="PHOSPHATIDATE CYTIDYLYLTRANSFERASE"/>
    <property type="match status" value="1"/>
</dbReference>
<evidence type="ECO:0000313" key="20">
    <source>
        <dbReference type="EMBL" id="VFP82954.1"/>
    </source>
</evidence>
<comment type="pathway">
    <text evidence="4">Lipid metabolism.</text>
</comment>
<comment type="similarity">
    <text evidence="5 18">Belongs to the CDS family.</text>
</comment>
<dbReference type="AlphaFoldDB" id="A0A451D9G6"/>
<sequence length="286" mass="32202">MFKLRLITALILIPVIIIALFSLSMIEFSIAILAISVLAAWEWSSLARLSSYLRRIIFTISCGMVLLGCMLDLLYNMQDGRHSLHFSKFLWIALCWWIIVIPLVYYYPKSAIVWRNSCILRVLFGFFTIFSFFYGMLSIRQYNYVIDHNTGVWQLFYFLMLVWGADSGAYVFGKLFGNYKLAPQLSSGKTWEGLIGGLFVSCSMVYLFSALSLTSIPCMPLLFYSLIVVLASVLGDLSESMFKREAAVKDSGKILPGHGGILDRIDSLAAAAPVFASLQWLICGVF</sequence>
<dbReference type="OrthoDB" id="9799199at2"/>
<dbReference type="UniPathway" id="UPA00557">
    <property type="reaction ID" value="UER00614"/>
</dbReference>
<comment type="subcellular location">
    <subcellularLocation>
        <location evidence="2">Cell membrane</location>
        <topology evidence="2">Multi-pass membrane protein</topology>
    </subcellularLocation>
</comment>
<feature type="transmembrane region" description="Helical" evidence="19">
    <location>
        <begin position="151"/>
        <end position="172"/>
    </location>
</feature>
<feature type="transmembrane region" description="Helical" evidence="19">
    <location>
        <begin position="119"/>
        <end position="139"/>
    </location>
</feature>
<evidence type="ECO:0000256" key="1">
    <source>
        <dbReference type="ARBA" id="ARBA00001698"/>
    </source>
</evidence>
<keyword evidence="8" id="KW-1003">Cell membrane</keyword>
<evidence type="ECO:0000256" key="3">
    <source>
        <dbReference type="ARBA" id="ARBA00005119"/>
    </source>
</evidence>
<dbReference type="InterPro" id="IPR000374">
    <property type="entry name" value="PC_trans"/>
</dbReference>
<protein>
    <recommendedName>
        <fullName evidence="7 18">Phosphatidate cytidylyltransferase</fullName>
        <ecNumber evidence="6 18">2.7.7.41</ecNumber>
    </recommendedName>
</protein>
<dbReference type="Pfam" id="PF01148">
    <property type="entry name" value="CTP_transf_1"/>
    <property type="match status" value="1"/>
</dbReference>
<comment type="pathway">
    <text evidence="3 18">Phospholipid metabolism; CDP-diacylglycerol biosynthesis; CDP-diacylglycerol from sn-glycerol 3-phosphate: step 3/3.</text>
</comment>
<keyword evidence="16" id="KW-0594">Phospholipid biosynthesis</keyword>
<comment type="catalytic activity">
    <reaction evidence="1 18">
        <text>a 1,2-diacyl-sn-glycero-3-phosphate + CTP + H(+) = a CDP-1,2-diacyl-sn-glycerol + diphosphate</text>
        <dbReference type="Rhea" id="RHEA:16229"/>
        <dbReference type="ChEBI" id="CHEBI:15378"/>
        <dbReference type="ChEBI" id="CHEBI:33019"/>
        <dbReference type="ChEBI" id="CHEBI:37563"/>
        <dbReference type="ChEBI" id="CHEBI:58332"/>
        <dbReference type="ChEBI" id="CHEBI:58608"/>
        <dbReference type="EC" id="2.7.7.41"/>
    </reaction>
</comment>
<accession>A0A451D9G6</accession>
<keyword evidence="9" id="KW-0444">Lipid biosynthesis</keyword>
<dbReference type="GO" id="GO:0005886">
    <property type="term" value="C:plasma membrane"/>
    <property type="evidence" value="ECO:0007669"/>
    <property type="project" value="UniProtKB-SubCell"/>
</dbReference>
<evidence type="ECO:0000256" key="6">
    <source>
        <dbReference type="ARBA" id="ARBA00012487"/>
    </source>
</evidence>
<dbReference type="GO" id="GO:0004605">
    <property type="term" value="F:phosphatidate cytidylyltransferase activity"/>
    <property type="evidence" value="ECO:0007669"/>
    <property type="project" value="UniProtKB-EC"/>
</dbReference>
<evidence type="ECO:0000256" key="13">
    <source>
        <dbReference type="ARBA" id="ARBA00022989"/>
    </source>
</evidence>
<evidence type="ECO:0000256" key="9">
    <source>
        <dbReference type="ARBA" id="ARBA00022516"/>
    </source>
</evidence>
<proteinExistence type="inferred from homology"/>
<feature type="transmembrane region" description="Helical" evidence="19">
    <location>
        <begin position="6"/>
        <end position="35"/>
    </location>
</feature>